<protein>
    <submittedName>
        <fullName evidence="1">Uncharacterized protein</fullName>
    </submittedName>
</protein>
<name>A0A1N6TKK0_9FLAO</name>
<organism evidence="1 2">
    <name type="scientific">Maribacter ulvicola</name>
    <dbReference type="NCBI Taxonomy" id="228959"/>
    <lineage>
        <taxon>Bacteria</taxon>
        <taxon>Pseudomonadati</taxon>
        <taxon>Bacteroidota</taxon>
        <taxon>Flavobacteriia</taxon>
        <taxon>Flavobacteriales</taxon>
        <taxon>Flavobacteriaceae</taxon>
        <taxon>Maribacter</taxon>
    </lineage>
</organism>
<dbReference type="EMBL" id="FTMA01000002">
    <property type="protein sequence ID" value="SIQ53918.1"/>
    <property type="molecule type" value="Genomic_DNA"/>
</dbReference>
<reference evidence="2" key="1">
    <citation type="submission" date="2017-01" db="EMBL/GenBank/DDBJ databases">
        <authorList>
            <person name="Varghese N."/>
            <person name="Submissions S."/>
        </authorList>
    </citation>
    <scope>NUCLEOTIDE SEQUENCE [LARGE SCALE GENOMIC DNA]</scope>
    <source>
        <strain evidence="2">DSM 15366</strain>
    </source>
</reference>
<gene>
    <name evidence="1" type="ORF">SAMN05421797_10210</name>
</gene>
<dbReference type="AlphaFoldDB" id="A0A1N6TKK0"/>
<dbReference type="Proteomes" id="UP000186953">
    <property type="component" value="Unassembled WGS sequence"/>
</dbReference>
<dbReference type="STRING" id="228959.SAMN05421797_10210"/>
<proteinExistence type="predicted"/>
<evidence type="ECO:0000313" key="2">
    <source>
        <dbReference type="Proteomes" id="UP000186953"/>
    </source>
</evidence>
<keyword evidence="2" id="KW-1185">Reference proteome</keyword>
<evidence type="ECO:0000313" key="1">
    <source>
        <dbReference type="EMBL" id="SIQ53918.1"/>
    </source>
</evidence>
<sequence length="217" mass="25181">MWKFFKNILNSKGKEPSLSSHRSLEFLNTEDILCGIGESDIRESEIVITEYPFEPSIAYPTVVVAASDIVCLSVEIGMCKVHVKNDIILVSAEHKETLKQFALRNHIRLIPQSWNWDWLLEPYLDTEFTKANERQVLEQLLENGFTANEVDTIREEVKDQMYVYNFDTMLWDWCSLSLADVLAAMRVKYSKEQFHDFYKRALEIEKRTGNSTTSNGV</sequence>
<accession>A0A1N6TKK0</accession>